<feature type="transmembrane region" description="Helical" evidence="1">
    <location>
        <begin position="12"/>
        <end position="33"/>
    </location>
</feature>
<name>A0A248LLJ7_9NEIS</name>
<keyword evidence="1" id="KW-1133">Transmembrane helix</keyword>
<keyword evidence="1" id="KW-0472">Membrane</keyword>
<reference evidence="3" key="1">
    <citation type="submission" date="2017-06" db="EMBL/GenBank/DDBJ databases">
        <title>Whole genome sequence of Laribacter hongkongensis LHGZ1.</title>
        <authorList>
            <person name="Chen D."/>
            <person name="Wu H."/>
            <person name="Chen J."/>
        </authorList>
    </citation>
    <scope>NUCLEOTIDE SEQUENCE [LARGE SCALE GENOMIC DNA]</scope>
    <source>
        <strain evidence="3">LHGZ1</strain>
    </source>
</reference>
<dbReference type="AlphaFoldDB" id="A0A248LLJ7"/>
<dbReference type="Proteomes" id="UP000197424">
    <property type="component" value="Chromosome"/>
</dbReference>
<accession>A0A248LLJ7</accession>
<proteinExistence type="predicted"/>
<evidence type="ECO:0000313" key="2">
    <source>
        <dbReference type="EMBL" id="ASJ25379.1"/>
    </source>
</evidence>
<evidence type="ECO:0000256" key="1">
    <source>
        <dbReference type="SAM" id="Phobius"/>
    </source>
</evidence>
<dbReference type="EMBL" id="CP022115">
    <property type="protein sequence ID" value="ASJ25379.1"/>
    <property type="molecule type" value="Genomic_DNA"/>
</dbReference>
<keyword evidence="1" id="KW-0812">Transmembrane</keyword>
<organism evidence="2 3">
    <name type="scientific">Laribacter hongkongensis</name>
    <dbReference type="NCBI Taxonomy" id="168471"/>
    <lineage>
        <taxon>Bacteria</taxon>
        <taxon>Pseudomonadati</taxon>
        <taxon>Pseudomonadota</taxon>
        <taxon>Betaproteobacteria</taxon>
        <taxon>Neisseriales</taxon>
        <taxon>Aquaspirillaceae</taxon>
        <taxon>Laribacter</taxon>
    </lineage>
</organism>
<protein>
    <submittedName>
        <fullName evidence="2">Uncharacterized protein</fullName>
    </submittedName>
</protein>
<sequence length="54" mass="6126">MNLGLARRRMAGYASSMGLFLKWAILLVASAYIRDFPASTHRAKYGKIPHLSMW</sequence>
<evidence type="ECO:0000313" key="3">
    <source>
        <dbReference type="Proteomes" id="UP000197424"/>
    </source>
</evidence>
<gene>
    <name evidence="2" type="ORF">LHGZ1_2548</name>
</gene>